<keyword evidence="4 9" id="KW-0269">Exonuclease</keyword>
<name>A5UJJ2_METS3</name>
<evidence type="ECO:0000256" key="3">
    <source>
        <dbReference type="ARBA" id="ARBA00022801"/>
    </source>
</evidence>
<dbReference type="GO" id="GO:0051536">
    <property type="term" value="F:iron-sulfur cluster binding"/>
    <property type="evidence" value="ECO:0007669"/>
    <property type="project" value="UniProtKB-KW"/>
</dbReference>
<dbReference type="RefSeq" id="WP_011953727.1">
    <property type="nucleotide sequence ID" value="NC_009515.1"/>
</dbReference>
<evidence type="ECO:0000256" key="8">
    <source>
        <dbReference type="ARBA" id="ARBA00023211"/>
    </source>
</evidence>
<dbReference type="InterPro" id="IPR011604">
    <property type="entry name" value="PDDEXK-like_dom_sf"/>
</dbReference>
<proteinExistence type="inferred from homology"/>
<dbReference type="EC" id="3.1.12.1" evidence="9"/>
<evidence type="ECO:0000313" key="12">
    <source>
        <dbReference type="Proteomes" id="UP000001992"/>
    </source>
</evidence>
<sequence>MNFMISKINGTQINYYFICKTKLWLFSHNIQLEDEHENVKLGKFLHETSFKREKDFLIDNLINVDFIKITDSVEIHEVKKSQKMNLANEYQLLYYMFYLKHEKDIKNVVGFLNYPDSRKKKKITLTKEKERDLFEIIDNIKNIVDSSMPKPKKKRICSKCAYFEFCFS</sequence>
<keyword evidence="5 9" id="KW-0408">Iron</keyword>
<accession>A5UJJ2</accession>
<evidence type="ECO:0000256" key="6">
    <source>
        <dbReference type="ARBA" id="ARBA00023014"/>
    </source>
</evidence>
<dbReference type="GO" id="GO:0051607">
    <property type="term" value="P:defense response to virus"/>
    <property type="evidence" value="ECO:0007669"/>
    <property type="project" value="UniProtKB-KW"/>
</dbReference>
<dbReference type="KEGG" id="msi:Msm_0165"/>
<evidence type="ECO:0000256" key="9">
    <source>
        <dbReference type="RuleBase" id="RU365022"/>
    </source>
</evidence>
<dbReference type="AlphaFoldDB" id="A5UJJ2"/>
<comment type="cofactor">
    <cofactor evidence="9">
        <name>Mg(2+)</name>
        <dbReference type="ChEBI" id="CHEBI:18420"/>
    </cofactor>
    <cofactor evidence="9">
        <name>Mn(2+)</name>
        <dbReference type="ChEBI" id="CHEBI:29035"/>
    </cofactor>
    <text evidence="9">Mg(2+) or Mn(2+) required for ssDNA cleavage activity.</text>
</comment>
<gene>
    <name evidence="11" type="ordered locus">Msm_0165</name>
</gene>
<keyword evidence="2 9" id="KW-0479">Metal-binding</keyword>
<dbReference type="Gene3D" id="3.90.320.10">
    <property type="match status" value="1"/>
</dbReference>
<dbReference type="BioCyc" id="MSMI420247:GHWZ-166-MONOMER"/>
<keyword evidence="6 9" id="KW-0411">Iron-sulfur</keyword>
<comment type="function">
    <text evidence="9">CRISPR (clustered regularly interspaced short palindromic repeat) is an adaptive immune system that provides protection against mobile genetic elements (viruses, transposable elements and conjugative plasmids). CRISPR clusters contain sequences complementary to antecedent mobile elements and target invading nucleic acids. CRISPR clusters are transcribed and processed into CRISPR RNA (crRNA).</text>
</comment>
<evidence type="ECO:0000313" key="11">
    <source>
        <dbReference type="EMBL" id="ABQ86370.1"/>
    </source>
</evidence>
<dbReference type="Pfam" id="PF01930">
    <property type="entry name" value="Cas_Cas4"/>
    <property type="match status" value="1"/>
</dbReference>
<evidence type="ECO:0000256" key="4">
    <source>
        <dbReference type="ARBA" id="ARBA00022839"/>
    </source>
</evidence>
<feature type="domain" description="DUF83" evidence="10">
    <location>
        <begin position="9"/>
        <end position="167"/>
    </location>
</feature>
<evidence type="ECO:0000256" key="2">
    <source>
        <dbReference type="ARBA" id="ARBA00022723"/>
    </source>
</evidence>
<evidence type="ECO:0000256" key="7">
    <source>
        <dbReference type="ARBA" id="ARBA00023118"/>
    </source>
</evidence>
<dbReference type="InterPro" id="IPR022765">
    <property type="entry name" value="Dna2/Cas4_DUF83"/>
</dbReference>
<dbReference type="eggNOG" id="arCOG00794">
    <property type="taxonomic scope" value="Archaea"/>
</dbReference>
<reference evidence="11 12" key="1">
    <citation type="journal article" date="2007" name="Proc. Natl. Acad. Sci. U.S.A.">
        <title>Genomic and metabolic adaptations of Methanobrevibacter smithii to the human gut.</title>
        <authorList>
            <person name="Samuel B.S."/>
            <person name="Hansen E.E."/>
            <person name="Manchester J.K."/>
            <person name="Coutinho P.M."/>
            <person name="Henrissat B."/>
            <person name="Fulton R."/>
            <person name="Latreille P."/>
            <person name="Kim K."/>
            <person name="Wilson R.K."/>
            <person name="Gordon J.I."/>
        </authorList>
    </citation>
    <scope>NUCLEOTIDE SEQUENCE [LARGE SCALE GENOMIC DNA]</scope>
    <source>
        <strain evidence="12">ATCC 35061 / DSM 861 / OCM 144 / PS</strain>
    </source>
</reference>
<protein>
    <recommendedName>
        <fullName evidence="9">CRISPR-associated exonuclease Cas4</fullName>
        <ecNumber evidence="9">3.1.12.1</ecNumber>
    </recommendedName>
</protein>
<dbReference type="GeneID" id="78816788"/>
<keyword evidence="12" id="KW-1185">Reference proteome</keyword>
<keyword evidence="7 9" id="KW-0051">Antiviral defense</keyword>
<dbReference type="EMBL" id="CP000678">
    <property type="protein sequence ID" value="ABQ86370.1"/>
    <property type="molecule type" value="Genomic_DNA"/>
</dbReference>
<keyword evidence="1 9" id="KW-0540">Nuclease</keyword>
<evidence type="ECO:0000256" key="5">
    <source>
        <dbReference type="ARBA" id="ARBA00023004"/>
    </source>
</evidence>
<dbReference type="HOGENOM" id="CLU_133784_0_0_2"/>
<keyword evidence="8 9" id="KW-0464">Manganese</keyword>
<dbReference type="PANTHER" id="PTHR37168">
    <property type="entry name" value="CRISPR-ASSOCIATED EXONUCLEASE CAS4"/>
    <property type="match status" value="1"/>
</dbReference>
<organism evidence="11 12">
    <name type="scientific">Methanobrevibacter smithii (strain ATCC 35061 / DSM 861 / OCM 144 / PS)</name>
    <dbReference type="NCBI Taxonomy" id="420247"/>
    <lineage>
        <taxon>Archaea</taxon>
        <taxon>Methanobacteriati</taxon>
        <taxon>Methanobacteriota</taxon>
        <taxon>Methanomada group</taxon>
        <taxon>Methanobacteria</taxon>
        <taxon>Methanobacteriales</taxon>
        <taxon>Methanobacteriaceae</taxon>
        <taxon>Methanobrevibacter</taxon>
    </lineage>
</organism>
<dbReference type="InterPro" id="IPR013343">
    <property type="entry name" value="CRISPR-assoc_prot_Cas4"/>
</dbReference>
<dbReference type="STRING" id="420247.Msm_0165"/>
<dbReference type="GO" id="GO:0046872">
    <property type="term" value="F:metal ion binding"/>
    <property type="evidence" value="ECO:0007669"/>
    <property type="project" value="UniProtKB-KW"/>
</dbReference>
<keyword evidence="3 9" id="KW-0378">Hydrolase</keyword>
<evidence type="ECO:0000259" key="10">
    <source>
        <dbReference type="Pfam" id="PF01930"/>
    </source>
</evidence>
<evidence type="ECO:0000256" key="1">
    <source>
        <dbReference type="ARBA" id="ARBA00022722"/>
    </source>
</evidence>
<dbReference type="PATRIC" id="fig|420247.28.peg.168"/>
<dbReference type="EnsemblBacteria" id="ABQ86370">
    <property type="protein sequence ID" value="ABQ86370"/>
    <property type="gene ID" value="Msm_0165"/>
</dbReference>
<dbReference type="PANTHER" id="PTHR37168:SF1">
    <property type="entry name" value="CRISPR-ASSOCIATED EXONUCLEASE CAS4"/>
    <property type="match status" value="1"/>
</dbReference>
<dbReference type="GO" id="GO:0004527">
    <property type="term" value="F:exonuclease activity"/>
    <property type="evidence" value="ECO:0007669"/>
    <property type="project" value="UniProtKB-KW"/>
</dbReference>
<dbReference type="NCBIfam" id="TIGR00372">
    <property type="entry name" value="cas4"/>
    <property type="match status" value="1"/>
</dbReference>
<comment type="similarity">
    <text evidence="9">Belongs to the CRISPR-associated exonuclease Cas4 family.</text>
</comment>
<comment type="cofactor">
    <cofactor evidence="9">
        <name>iron-sulfur cluster</name>
        <dbReference type="ChEBI" id="CHEBI:30408"/>
    </cofactor>
</comment>
<dbReference type="Proteomes" id="UP000001992">
    <property type="component" value="Chromosome"/>
</dbReference>